<keyword evidence="3" id="KW-1185">Reference proteome</keyword>
<sequence>MAAAADHGLILGGAVVAVGLLRLAPALLVAHRVLSGAAAMPRLPRRYPRASARATGESPGRRGRVGGRCQTACMSDAGTDLIDSLLEQRDALRWKLEGLSERDARMPMTPTGTNLLGLVKHVASVTVGYLGDCVGRPFPEELPWFADTAEENADMWAAPGESMAEILAFWDRAWAHAEAVVRELPLDAPAHVPWWGPERADTTLGHLLVRCVAEVARHAGHADIVREAIDGAVGHRRAVSDLPEHDEAWWAAYVERLRAAAEAAGDAR</sequence>
<gene>
    <name evidence="2" type="ORF">ABA31_27430</name>
</gene>
<feature type="region of interest" description="Disordered" evidence="1">
    <location>
        <begin position="48"/>
        <end position="68"/>
    </location>
</feature>
<evidence type="ECO:0000256" key="1">
    <source>
        <dbReference type="SAM" id="MobiDB-lite"/>
    </source>
</evidence>
<comment type="caution">
    <text evidence="2">The sequence shown here is derived from an EMBL/GenBank/DDBJ whole genome shotgun (WGS) entry which is preliminary data.</text>
</comment>
<evidence type="ECO:0000313" key="3">
    <source>
        <dbReference type="Proteomes" id="UP000321749"/>
    </source>
</evidence>
<dbReference type="SUPFAM" id="SSF109854">
    <property type="entry name" value="DinB/YfiT-like putative metalloenzymes"/>
    <property type="match status" value="1"/>
</dbReference>
<name>A0AA87UYM3_9MICO</name>
<dbReference type="EMBL" id="BJUU01000026">
    <property type="protein sequence ID" value="GEK81392.1"/>
    <property type="molecule type" value="Genomic_DNA"/>
</dbReference>
<dbReference type="AlphaFoldDB" id="A0AA87UYM3"/>
<dbReference type="Pfam" id="PF04978">
    <property type="entry name" value="MST"/>
    <property type="match status" value="1"/>
</dbReference>
<proteinExistence type="predicted"/>
<accession>A0AA87UYM3</accession>
<dbReference type="Proteomes" id="UP000321749">
    <property type="component" value="Unassembled WGS sequence"/>
</dbReference>
<dbReference type="InterPro" id="IPR034660">
    <property type="entry name" value="DinB/YfiT-like"/>
</dbReference>
<evidence type="ECO:0000313" key="2">
    <source>
        <dbReference type="EMBL" id="GEK81392.1"/>
    </source>
</evidence>
<protein>
    <recommendedName>
        <fullName evidence="4">DinB family protein</fullName>
    </recommendedName>
</protein>
<dbReference type="InterPro" id="IPR007061">
    <property type="entry name" value="MST-like"/>
</dbReference>
<organism evidence="2 3">
    <name type="scientific">Agrococcus baldri</name>
    <dbReference type="NCBI Taxonomy" id="153730"/>
    <lineage>
        <taxon>Bacteria</taxon>
        <taxon>Bacillati</taxon>
        <taxon>Actinomycetota</taxon>
        <taxon>Actinomycetes</taxon>
        <taxon>Micrococcales</taxon>
        <taxon>Microbacteriaceae</taxon>
        <taxon>Agrococcus</taxon>
    </lineage>
</organism>
<dbReference type="Gene3D" id="1.20.120.450">
    <property type="entry name" value="dinb family like domain"/>
    <property type="match status" value="1"/>
</dbReference>
<reference evidence="2 3" key="1">
    <citation type="submission" date="2019-07" db="EMBL/GenBank/DDBJ databases">
        <title>Whole genome shotgun sequence of Agrococcus baldri NBRC 103055.</title>
        <authorList>
            <person name="Hosoyama A."/>
            <person name="Uohara A."/>
            <person name="Ohji S."/>
            <person name="Ichikawa N."/>
        </authorList>
    </citation>
    <scope>NUCLEOTIDE SEQUENCE [LARGE SCALE GENOMIC DNA]</scope>
    <source>
        <strain evidence="2 3">NBRC 103055</strain>
    </source>
</reference>
<evidence type="ECO:0008006" key="4">
    <source>
        <dbReference type="Google" id="ProtNLM"/>
    </source>
</evidence>